<keyword evidence="3" id="KW-1185">Reference proteome</keyword>
<evidence type="ECO:0000256" key="1">
    <source>
        <dbReference type="SAM" id="Phobius"/>
    </source>
</evidence>
<sequence length="380" mass="44660">MINQVQNMMRYVVQAIRKNIKPLILVVSFVTFIWLIADTVHRPEFVRHASKHSFGFGNPSDSHAEQWNQHQVKMFLDMLYKDHNSTTISDLRNAKQLKCPMESYTVFTAFASSSLLDNLWHYFSLISIHTTLTSKMQGHRFKSMLSPTARKALSRLFIRIPFEVIDKDLVECYHFSETYVLNDETHIELSDKNNQLYILNNQTKRLREIMELSWEQLPGFFSLRMDTLKTAYDVLKQLRIREVKYSDSEDALNFQFVGMHVRKNDDLPIEYYFSSITFHRKINDAKLVIFVVICEDRDSHICQILNTHNERIEIIQEHGDTDIDFALMTLVNHTVISNDRDIFPTLLRGIGNTVVYGKFTDNNRYGIEIAKNKKNWYSII</sequence>
<dbReference type="VEuPathDB" id="VectorBase:ADIR001537"/>
<proteinExistence type="predicted"/>
<reference evidence="3" key="1">
    <citation type="submission" date="2013-03" db="EMBL/GenBank/DDBJ databases">
        <title>The Genome Sequence of Anopheles dirus WRAIR2.</title>
        <authorList>
            <consortium name="The Broad Institute Genomics Platform"/>
            <person name="Neafsey D.E."/>
            <person name="Walton C."/>
            <person name="Walker B."/>
            <person name="Young S.K."/>
            <person name="Zeng Q."/>
            <person name="Gargeya S."/>
            <person name="Fitzgerald M."/>
            <person name="Haas B."/>
            <person name="Abouelleil A."/>
            <person name="Allen A.W."/>
            <person name="Alvarado L."/>
            <person name="Arachchi H.M."/>
            <person name="Berlin A.M."/>
            <person name="Chapman S.B."/>
            <person name="Gainer-Dewar J."/>
            <person name="Goldberg J."/>
            <person name="Griggs A."/>
            <person name="Gujja S."/>
            <person name="Hansen M."/>
            <person name="Howarth C."/>
            <person name="Imamovic A."/>
            <person name="Ireland A."/>
            <person name="Larimer J."/>
            <person name="McCowan C."/>
            <person name="Murphy C."/>
            <person name="Pearson M."/>
            <person name="Poon T.W."/>
            <person name="Priest M."/>
            <person name="Roberts A."/>
            <person name="Saif S."/>
            <person name="Shea T."/>
            <person name="Sisk P."/>
            <person name="Sykes S."/>
            <person name="Wortman J."/>
            <person name="Nusbaum C."/>
            <person name="Birren B."/>
        </authorList>
    </citation>
    <scope>NUCLEOTIDE SEQUENCE [LARGE SCALE GENOMIC DNA]</scope>
    <source>
        <strain evidence="3">WRAIR2</strain>
    </source>
</reference>
<feature type="transmembrane region" description="Helical" evidence="1">
    <location>
        <begin position="20"/>
        <end position="37"/>
    </location>
</feature>
<protein>
    <recommendedName>
        <fullName evidence="4">L-Fucosyltransferase</fullName>
    </recommendedName>
</protein>
<organism evidence="2 3">
    <name type="scientific">Anopheles dirus</name>
    <dbReference type="NCBI Taxonomy" id="7168"/>
    <lineage>
        <taxon>Eukaryota</taxon>
        <taxon>Metazoa</taxon>
        <taxon>Ecdysozoa</taxon>
        <taxon>Arthropoda</taxon>
        <taxon>Hexapoda</taxon>
        <taxon>Insecta</taxon>
        <taxon>Pterygota</taxon>
        <taxon>Neoptera</taxon>
        <taxon>Endopterygota</taxon>
        <taxon>Diptera</taxon>
        <taxon>Nematocera</taxon>
        <taxon>Culicoidea</taxon>
        <taxon>Culicidae</taxon>
        <taxon>Anophelinae</taxon>
        <taxon>Anopheles</taxon>
    </lineage>
</organism>
<name>A0A182N1M9_9DIPT</name>
<dbReference type="AlphaFoldDB" id="A0A182N1M9"/>
<evidence type="ECO:0008006" key="4">
    <source>
        <dbReference type="Google" id="ProtNLM"/>
    </source>
</evidence>
<accession>A0A182N1M9</accession>
<evidence type="ECO:0000313" key="3">
    <source>
        <dbReference type="Proteomes" id="UP000075884"/>
    </source>
</evidence>
<evidence type="ECO:0000313" key="2">
    <source>
        <dbReference type="EnsemblMetazoa" id="ADIR001537-PA"/>
    </source>
</evidence>
<dbReference type="EnsemblMetazoa" id="ADIR001537-RA">
    <property type="protein sequence ID" value="ADIR001537-PA"/>
    <property type="gene ID" value="ADIR001537"/>
</dbReference>
<keyword evidence="1" id="KW-0472">Membrane</keyword>
<keyword evidence="1" id="KW-0812">Transmembrane</keyword>
<reference evidence="2" key="2">
    <citation type="submission" date="2020-05" db="UniProtKB">
        <authorList>
            <consortium name="EnsemblMetazoa"/>
        </authorList>
    </citation>
    <scope>IDENTIFICATION</scope>
    <source>
        <strain evidence="2">WRAIR2</strain>
    </source>
</reference>
<keyword evidence="1" id="KW-1133">Transmembrane helix</keyword>
<dbReference type="Proteomes" id="UP000075884">
    <property type="component" value="Unassembled WGS sequence"/>
</dbReference>
<dbReference type="STRING" id="7168.A0A182N1M9"/>